<dbReference type="Proteomes" id="UP000694863">
    <property type="component" value="Unplaced"/>
</dbReference>
<gene>
    <name evidence="2" type="primary">LOC123521975</name>
</gene>
<keyword evidence="1" id="KW-1185">Reference proteome</keyword>
<evidence type="ECO:0000313" key="1">
    <source>
        <dbReference type="Proteomes" id="UP000694863"/>
    </source>
</evidence>
<accession>A0AC55DA05</accession>
<sequence>MAGRTLSLRYGQVGPPISGTQAPTPGPSWQLTSSGVGHHFIPPVFFTLPTGQSTVVEPLPLVAKQGQHIWDFDEVISRWETTSGSAYVPKTHSGPYAQPKAPEPADPTRTMGIKDLGEKLKHCAWRLPRIRVPEHYLSEMRENFPSWPSLNPHATFDTGPQPLELVDHHHGGPSQALVPWMRNAELAGQPFTVSDQALLDQCQPYLTTSAGHFRAYPKKELSGYPCKDTLTFWNMGQTALACGDRCQPPLQPARVPVPPAVPHRGALSLAQESYGRPSHPLCGLHRFCPLEVPWGRPHWKPVPAIYSTPHAYRTEYSRYGSFKPALV</sequence>
<protein>
    <submittedName>
        <fullName evidence="2">Uncharacterized protein LOC123521975</fullName>
    </submittedName>
</protein>
<proteinExistence type="predicted"/>
<dbReference type="RefSeq" id="XP_045148573.1">
    <property type="nucleotide sequence ID" value="XM_045292638.1"/>
</dbReference>
<name>A0AC55DA05_ECHTE</name>
<evidence type="ECO:0000313" key="2">
    <source>
        <dbReference type="RefSeq" id="XP_045148573.1"/>
    </source>
</evidence>
<organism evidence="1 2">
    <name type="scientific">Echinops telfairi</name>
    <name type="common">Lesser hedgehog tenrec</name>
    <dbReference type="NCBI Taxonomy" id="9371"/>
    <lineage>
        <taxon>Eukaryota</taxon>
        <taxon>Metazoa</taxon>
        <taxon>Chordata</taxon>
        <taxon>Craniata</taxon>
        <taxon>Vertebrata</taxon>
        <taxon>Euteleostomi</taxon>
        <taxon>Mammalia</taxon>
        <taxon>Eutheria</taxon>
        <taxon>Afrotheria</taxon>
        <taxon>Tenrecidae</taxon>
        <taxon>Tenrecinae</taxon>
        <taxon>Echinops</taxon>
    </lineage>
</organism>
<reference evidence="2" key="1">
    <citation type="submission" date="2025-08" db="UniProtKB">
        <authorList>
            <consortium name="RefSeq"/>
        </authorList>
    </citation>
    <scope>IDENTIFICATION</scope>
</reference>